<evidence type="ECO:0000313" key="9">
    <source>
        <dbReference type="Proteomes" id="UP000051841"/>
    </source>
</evidence>
<comment type="catalytic activity">
    <reaction evidence="1 7">
        <text>L-glutamate = D-glutamate</text>
        <dbReference type="Rhea" id="RHEA:12813"/>
        <dbReference type="ChEBI" id="CHEBI:29985"/>
        <dbReference type="ChEBI" id="CHEBI:29986"/>
        <dbReference type="EC" id="5.1.1.3"/>
    </reaction>
</comment>
<evidence type="ECO:0000256" key="6">
    <source>
        <dbReference type="ARBA" id="ARBA00023316"/>
    </source>
</evidence>
<dbReference type="AlphaFoldDB" id="A0A0R2HF42"/>
<dbReference type="InterPro" id="IPR004391">
    <property type="entry name" value="Glu_race"/>
</dbReference>
<feature type="active site" description="Proton donor/acceptor" evidence="7">
    <location>
        <position position="185"/>
    </location>
</feature>
<proteinExistence type="inferred from homology"/>
<dbReference type="RefSeq" id="WP_029071324.1">
    <property type="nucleotide sequence ID" value="NZ_JNKN01000004.1"/>
</dbReference>
<evidence type="ECO:0000256" key="4">
    <source>
        <dbReference type="ARBA" id="ARBA00022984"/>
    </source>
</evidence>
<keyword evidence="4 7" id="KW-0573">Peptidoglycan synthesis</keyword>
<dbReference type="Gene3D" id="3.40.50.1860">
    <property type="match status" value="2"/>
</dbReference>
<comment type="function">
    <text evidence="7">Provides the (R)-glutamate required for cell wall biosynthesis.</text>
</comment>
<gene>
    <name evidence="7" type="primary">murI</name>
    <name evidence="8" type="ORF">IV49_GL001079</name>
</gene>
<dbReference type="InterPro" id="IPR001920">
    <property type="entry name" value="Asp/Glu_race"/>
</dbReference>
<dbReference type="EC" id="5.1.1.3" evidence="2 7"/>
<dbReference type="GO" id="GO:0008360">
    <property type="term" value="P:regulation of cell shape"/>
    <property type="evidence" value="ECO:0007669"/>
    <property type="project" value="UniProtKB-KW"/>
</dbReference>
<keyword evidence="5 7" id="KW-0413">Isomerase</keyword>
<feature type="active site" description="Proton donor/acceptor" evidence="7">
    <location>
        <position position="77"/>
    </location>
</feature>
<dbReference type="GO" id="GO:0009252">
    <property type="term" value="P:peptidoglycan biosynthetic process"/>
    <property type="evidence" value="ECO:0007669"/>
    <property type="project" value="UniProtKB-UniRule"/>
</dbReference>
<evidence type="ECO:0000256" key="7">
    <source>
        <dbReference type="HAMAP-Rule" id="MF_00258"/>
    </source>
</evidence>
<evidence type="ECO:0000313" key="8">
    <source>
        <dbReference type="EMBL" id="KRN51006.1"/>
    </source>
</evidence>
<dbReference type="GO" id="GO:0071555">
    <property type="term" value="P:cell wall organization"/>
    <property type="evidence" value="ECO:0007669"/>
    <property type="project" value="UniProtKB-KW"/>
</dbReference>
<comment type="similarity">
    <text evidence="7">Belongs to the aspartate/glutamate racemases family.</text>
</comment>
<dbReference type="PROSITE" id="PS00923">
    <property type="entry name" value="ASP_GLU_RACEMASE_1"/>
    <property type="match status" value="1"/>
</dbReference>
<dbReference type="SUPFAM" id="SSF53681">
    <property type="entry name" value="Aspartate/glutamate racemase"/>
    <property type="match status" value="2"/>
</dbReference>
<accession>A0A0R2HF42</accession>
<dbReference type="UniPathway" id="UPA00219"/>
<organism evidence="8 9">
    <name type="scientific">Kandleria vitulina DSM 20405</name>
    <dbReference type="NCBI Taxonomy" id="1410657"/>
    <lineage>
        <taxon>Bacteria</taxon>
        <taxon>Bacillati</taxon>
        <taxon>Bacillota</taxon>
        <taxon>Erysipelotrichia</taxon>
        <taxon>Erysipelotrichales</taxon>
        <taxon>Coprobacillaceae</taxon>
        <taxon>Kandleria</taxon>
    </lineage>
</organism>
<dbReference type="InterPro" id="IPR015942">
    <property type="entry name" value="Asp/Glu/hydantoin_racemase"/>
</dbReference>
<comment type="caution">
    <text evidence="8">The sequence shown here is derived from an EMBL/GenBank/DDBJ whole genome shotgun (WGS) entry which is preliminary data.</text>
</comment>
<keyword evidence="6 7" id="KW-0961">Cell wall biogenesis/degradation</keyword>
<dbReference type="InterPro" id="IPR033134">
    <property type="entry name" value="Asp/Glu_racemase_AS_2"/>
</dbReference>
<dbReference type="PATRIC" id="fig|1410657.5.peg.1120"/>
<dbReference type="HAMAP" id="MF_00258">
    <property type="entry name" value="Glu_racemase"/>
    <property type="match status" value="1"/>
</dbReference>
<evidence type="ECO:0000256" key="5">
    <source>
        <dbReference type="ARBA" id="ARBA00023235"/>
    </source>
</evidence>
<protein>
    <recommendedName>
        <fullName evidence="2 7">Glutamate racemase</fullName>
        <ecNumber evidence="2 7">5.1.1.3</ecNumber>
    </recommendedName>
</protein>
<keyword evidence="9" id="KW-1185">Reference proteome</keyword>
<evidence type="ECO:0000256" key="1">
    <source>
        <dbReference type="ARBA" id="ARBA00001602"/>
    </source>
</evidence>
<feature type="binding site" evidence="7">
    <location>
        <begin position="14"/>
        <end position="15"/>
    </location>
    <ligand>
        <name>substrate</name>
    </ligand>
</feature>
<dbReference type="PROSITE" id="PS00924">
    <property type="entry name" value="ASP_GLU_RACEMASE_2"/>
    <property type="match status" value="1"/>
</dbReference>
<dbReference type="EMBL" id="JQBL01000003">
    <property type="protein sequence ID" value="KRN51006.1"/>
    <property type="molecule type" value="Genomic_DNA"/>
</dbReference>
<dbReference type="Pfam" id="PF01177">
    <property type="entry name" value="Asp_Glu_race"/>
    <property type="match status" value="1"/>
</dbReference>
<comment type="pathway">
    <text evidence="7">Cell wall biogenesis; peptidoglycan biosynthesis.</text>
</comment>
<reference evidence="8 9" key="1">
    <citation type="journal article" date="2015" name="Genome Announc.">
        <title>Expanding the biotechnology potential of lactobacilli through comparative genomics of 213 strains and associated genera.</title>
        <authorList>
            <person name="Sun Z."/>
            <person name="Harris H.M."/>
            <person name="McCann A."/>
            <person name="Guo C."/>
            <person name="Argimon S."/>
            <person name="Zhang W."/>
            <person name="Yang X."/>
            <person name="Jeffery I.B."/>
            <person name="Cooney J.C."/>
            <person name="Kagawa T.F."/>
            <person name="Liu W."/>
            <person name="Song Y."/>
            <person name="Salvetti E."/>
            <person name="Wrobel A."/>
            <person name="Rasinkangas P."/>
            <person name="Parkhill J."/>
            <person name="Rea M.C."/>
            <person name="O'Sullivan O."/>
            <person name="Ritari J."/>
            <person name="Douillard F.P."/>
            <person name="Paul Ross R."/>
            <person name="Yang R."/>
            <person name="Briner A.E."/>
            <person name="Felis G.E."/>
            <person name="de Vos W.M."/>
            <person name="Barrangou R."/>
            <person name="Klaenhammer T.R."/>
            <person name="Caufield P.W."/>
            <person name="Cui Y."/>
            <person name="Zhang H."/>
            <person name="O'Toole P.W."/>
        </authorList>
    </citation>
    <scope>NUCLEOTIDE SEQUENCE [LARGE SCALE GENOMIC DNA]</scope>
    <source>
        <strain evidence="8 9">DSM 20405</strain>
    </source>
</reference>
<feature type="binding site" evidence="7">
    <location>
        <begin position="186"/>
        <end position="187"/>
    </location>
    <ligand>
        <name>substrate</name>
    </ligand>
</feature>
<dbReference type="InterPro" id="IPR018187">
    <property type="entry name" value="Asp/Glu_racemase_AS_1"/>
</dbReference>
<dbReference type="Proteomes" id="UP000051841">
    <property type="component" value="Unassembled WGS sequence"/>
</dbReference>
<evidence type="ECO:0000256" key="2">
    <source>
        <dbReference type="ARBA" id="ARBA00013090"/>
    </source>
</evidence>
<sequence>MMKRDLENYIGVFDSGVGGISVLKELTRRLPEENFYFIGDSAHAPYGQKSIKEVQDRTIEMINKLVLRGVKAVVIACNTATSAAIDLLRNVYPEIPIIGVEPALKPAVESHHHVLVMATDNTLKLDKFHELARTYGSNATIIPCVCNGLADILEAGHLDDDVVDNYLKEKLADHVGHVDSVVLGCTHYPHVKKNILNILGDIPCYDGGEGTSRQLERKLKEFNLLNTDEKKGDLIFASTRDTEEELSLYERIYKA</sequence>
<evidence type="ECO:0000256" key="3">
    <source>
        <dbReference type="ARBA" id="ARBA00022960"/>
    </source>
</evidence>
<dbReference type="PANTHER" id="PTHR21198:SF3">
    <property type="entry name" value="GLUTAMATE RACEMASE"/>
    <property type="match status" value="1"/>
</dbReference>
<name>A0A0R2HF42_9FIRM</name>
<keyword evidence="3 7" id="KW-0133">Cell shape</keyword>
<feature type="binding site" evidence="7">
    <location>
        <begin position="46"/>
        <end position="47"/>
    </location>
    <ligand>
        <name>substrate</name>
    </ligand>
</feature>
<dbReference type="PANTHER" id="PTHR21198">
    <property type="entry name" value="GLUTAMATE RACEMASE"/>
    <property type="match status" value="1"/>
</dbReference>
<dbReference type="NCBIfam" id="TIGR00067">
    <property type="entry name" value="glut_race"/>
    <property type="match status" value="1"/>
</dbReference>
<dbReference type="GO" id="GO:0008881">
    <property type="term" value="F:glutamate racemase activity"/>
    <property type="evidence" value="ECO:0007669"/>
    <property type="project" value="UniProtKB-UniRule"/>
</dbReference>
<feature type="binding site" evidence="7">
    <location>
        <begin position="78"/>
        <end position="79"/>
    </location>
    <ligand>
        <name>substrate</name>
    </ligand>
</feature>